<gene>
    <name evidence="1" type="ORF">NS365_20075</name>
</gene>
<keyword evidence="1" id="KW-0255">Endonuclease</keyword>
<dbReference type="PATRIC" id="fig|401562.4.peg.4041"/>
<dbReference type="GO" id="GO:0004519">
    <property type="term" value="F:endonuclease activity"/>
    <property type="evidence" value="ECO:0007669"/>
    <property type="project" value="UniProtKB-KW"/>
</dbReference>
<dbReference type="Proteomes" id="UP000078529">
    <property type="component" value="Unassembled WGS sequence"/>
</dbReference>
<feature type="non-terminal residue" evidence="1">
    <location>
        <position position="1"/>
    </location>
</feature>
<organism evidence="1 2">
    <name type="scientific">Aureimonas ureilytica</name>
    <dbReference type="NCBI Taxonomy" id="401562"/>
    <lineage>
        <taxon>Bacteria</taxon>
        <taxon>Pseudomonadati</taxon>
        <taxon>Pseudomonadota</taxon>
        <taxon>Alphaproteobacteria</taxon>
        <taxon>Hyphomicrobiales</taxon>
        <taxon>Aurantimonadaceae</taxon>
        <taxon>Aureimonas</taxon>
    </lineage>
</organism>
<name>A0A175RH12_9HYPH</name>
<proteinExistence type="predicted"/>
<accession>A0A175RH12</accession>
<keyword evidence="1" id="KW-0540">Nuclease</keyword>
<reference evidence="1 2" key="1">
    <citation type="journal article" date="2016" name="Front. Microbiol.">
        <title>Genomic Resource of Rice Seed Associated Bacteria.</title>
        <authorList>
            <person name="Midha S."/>
            <person name="Bansal K."/>
            <person name="Sharma S."/>
            <person name="Kumar N."/>
            <person name="Patil P.P."/>
            <person name="Chaudhry V."/>
            <person name="Patil P.B."/>
        </authorList>
    </citation>
    <scope>NUCLEOTIDE SEQUENCE [LARGE SCALE GENOMIC DNA]</scope>
    <source>
        <strain evidence="1 2">NS365</strain>
    </source>
</reference>
<sequence>CCEAWNKLVNQPWKIISIGMRDWAHRF</sequence>
<evidence type="ECO:0000313" key="2">
    <source>
        <dbReference type="Proteomes" id="UP000078529"/>
    </source>
</evidence>
<protein>
    <submittedName>
        <fullName evidence="1">Endonuclease DDE</fullName>
    </submittedName>
</protein>
<evidence type="ECO:0000313" key="1">
    <source>
        <dbReference type="EMBL" id="KTR02965.1"/>
    </source>
</evidence>
<dbReference type="AlphaFoldDB" id="A0A175RH12"/>
<comment type="caution">
    <text evidence="1">The sequence shown here is derived from an EMBL/GenBank/DDBJ whole genome shotgun (WGS) entry which is preliminary data.</text>
</comment>
<keyword evidence="1" id="KW-0378">Hydrolase</keyword>
<keyword evidence="2" id="KW-1185">Reference proteome</keyword>
<dbReference type="EMBL" id="LDQA01000063">
    <property type="protein sequence ID" value="KTR02965.1"/>
    <property type="molecule type" value="Genomic_DNA"/>
</dbReference>